<dbReference type="RefSeq" id="WP_348386991.1">
    <property type="nucleotide sequence ID" value="NZ_CP134146.1"/>
</dbReference>
<name>A0ABY9TGB9_9GAMM</name>
<evidence type="ECO:0008006" key="4">
    <source>
        <dbReference type="Google" id="ProtNLM"/>
    </source>
</evidence>
<keyword evidence="3" id="KW-1185">Reference proteome</keyword>
<protein>
    <recommendedName>
        <fullName evidence="4">DUF4375 domain-containing protein</fullName>
    </recommendedName>
</protein>
<feature type="transmembrane region" description="Helical" evidence="1">
    <location>
        <begin position="6"/>
        <end position="23"/>
    </location>
</feature>
<proteinExistence type="predicted"/>
<keyword evidence="1" id="KW-1133">Transmembrane helix</keyword>
<accession>A0ABY9TGB9</accession>
<sequence>MSTFDLIFFGALLIALIFTSKIAKKRKSKFQKSTNNFLSAYEFEKVTSIPSEIYRHGFSIFDLGGDELIENILQKVNRSCKTYIFDYKYSPNNQATQLTTQRAIFIKLSNDLLYNFNLKPEGVIDKIKQAIGYEDIDFDDFKEFSRKYALHSSERLKVEEQFPHELINILEKTDGMFIEARKNCLLIYNKSEHEYSEYEPLYLEANKYKELILAST</sequence>
<evidence type="ECO:0000313" key="2">
    <source>
        <dbReference type="EMBL" id="WNC67832.1"/>
    </source>
</evidence>
<evidence type="ECO:0000313" key="3">
    <source>
        <dbReference type="Proteomes" id="UP001248581"/>
    </source>
</evidence>
<reference evidence="3" key="1">
    <citation type="submission" date="2023-09" db="EMBL/GenBank/DDBJ databases">
        <authorList>
            <person name="Li S."/>
            <person name="Li X."/>
            <person name="Zhang C."/>
            <person name="Zhao Z."/>
        </authorList>
    </citation>
    <scope>NUCLEOTIDE SEQUENCE [LARGE SCALE GENOMIC DNA]</scope>
    <source>
        <strain evidence="3">SQ345</strain>
    </source>
</reference>
<gene>
    <name evidence="2" type="ORF">RI845_15050</name>
</gene>
<organism evidence="2 3">
    <name type="scientific">Thalassotalea nanhaiensis</name>
    <dbReference type="NCBI Taxonomy" id="3065648"/>
    <lineage>
        <taxon>Bacteria</taxon>
        <taxon>Pseudomonadati</taxon>
        <taxon>Pseudomonadota</taxon>
        <taxon>Gammaproteobacteria</taxon>
        <taxon>Alteromonadales</taxon>
        <taxon>Colwelliaceae</taxon>
        <taxon>Thalassotalea</taxon>
    </lineage>
</organism>
<dbReference type="Proteomes" id="UP001248581">
    <property type="component" value="Chromosome"/>
</dbReference>
<keyword evidence="1" id="KW-0472">Membrane</keyword>
<evidence type="ECO:0000256" key="1">
    <source>
        <dbReference type="SAM" id="Phobius"/>
    </source>
</evidence>
<keyword evidence="1" id="KW-0812">Transmembrane</keyword>
<dbReference type="EMBL" id="CP134146">
    <property type="protein sequence ID" value="WNC67832.1"/>
    <property type="molecule type" value="Genomic_DNA"/>
</dbReference>